<feature type="domain" description="ABC transmembrane type-1" evidence="8">
    <location>
        <begin position="73"/>
        <end position="269"/>
    </location>
</feature>
<dbReference type="SUPFAM" id="SSF161098">
    <property type="entry name" value="MetI-like"/>
    <property type="match status" value="1"/>
</dbReference>
<feature type="transmembrane region" description="Helical" evidence="7">
    <location>
        <begin position="181"/>
        <end position="203"/>
    </location>
</feature>
<evidence type="ECO:0000259" key="8">
    <source>
        <dbReference type="PROSITE" id="PS50928"/>
    </source>
</evidence>
<evidence type="ECO:0000313" key="9">
    <source>
        <dbReference type="EMBL" id="TNJ66984.1"/>
    </source>
</evidence>
<dbReference type="CDD" id="cd06261">
    <property type="entry name" value="TM_PBP2"/>
    <property type="match status" value="1"/>
</dbReference>
<dbReference type="InterPro" id="IPR000515">
    <property type="entry name" value="MetI-like"/>
</dbReference>
<dbReference type="GO" id="GO:0005886">
    <property type="term" value="C:plasma membrane"/>
    <property type="evidence" value="ECO:0007669"/>
    <property type="project" value="UniProtKB-SubCell"/>
</dbReference>
<accession>A0A5C4TD33</accession>
<dbReference type="Pfam" id="PF00528">
    <property type="entry name" value="BPD_transp_1"/>
    <property type="match status" value="1"/>
</dbReference>
<evidence type="ECO:0000313" key="10">
    <source>
        <dbReference type="Proteomes" id="UP000307943"/>
    </source>
</evidence>
<dbReference type="EMBL" id="VDCQ01000007">
    <property type="protein sequence ID" value="TNJ66984.1"/>
    <property type="molecule type" value="Genomic_DNA"/>
</dbReference>
<dbReference type="Gene3D" id="1.10.3720.10">
    <property type="entry name" value="MetI-like"/>
    <property type="match status" value="1"/>
</dbReference>
<dbReference type="PROSITE" id="PS50928">
    <property type="entry name" value="ABC_TM1"/>
    <property type="match status" value="1"/>
</dbReference>
<keyword evidence="4 7" id="KW-0812">Transmembrane</keyword>
<evidence type="ECO:0000256" key="2">
    <source>
        <dbReference type="ARBA" id="ARBA00022448"/>
    </source>
</evidence>
<dbReference type="Proteomes" id="UP000307943">
    <property type="component" value="Unassembled WGS sequence"/>
</dbReference>
<organism evidence="9 10">
    <name type="scientific">Paenibacillus hemerocallicola</name>
    <dbReference type="NCBI Taxonomy" id="1172614"/>
    <lineage>
        <taxon>Bacteria</taxon>
        <taxon>Bacillati</taxon>
        <taxon>Bacillota</taxon>
        <taxon>Bacilli</taxon>
        <taxon>Bacillales</taxon>
        <taxon>Paenibacillaceae</taxon>
        <taxon>Paenibacillus</taxon>
    </lineage>
</organism>
<dbReference type="PANTHER" id="PTHR43744:SF9">
    <property type="entry name" value="POLYGALACTURONAN_RHAMNOGALACTURONAN TRANSPORT SYSTEM PERMEASE PROTEIN YTCP"/>
    <property type="match status" value="1"/>
</dbReference>
<evidence type="ECO:0000256" key="5">
    <source>
        <dbReference type="ARBA" id="ARBA00022989"/>
    </source>
</evidence>
<dbReference type="InterPro" id="IPR035906">
    <property type="entry name" value="MetI-like_sf"/>
</dbReference>
<protein>
    <submittedName>
        <fullName evidence="9">Carbohydrate ABC transporter permease</fullName>
    </submittedName>
</protein>
<gene>
    <name evidence="9" type="ORF">FE784_07220</name>
</gene>
<dbReference type="GO" id="GO:0055085">
    <property type="term" value="P:transmembrane transport"/>
    <property type="evidence" value="ECO:0007669"/>
    <property type="project" value="InterPro"/>
</dbReference>
<evidence type="ECO:0000256" key="1">
    <source>
        <dbReference type="ARBA" id="ARBA00004651"/>
    </source>
</evidence>
<feature type="transmembrane region" description="Helical" evidence="7">
    <location>
        <begin position="75"/>
        <end position="96"/>
    </location>
</feature>
<dbReference type="OrthoDB" id="2665012at2"/>
<keyword evidence="10" id="KW-1185">Reference proteome</keyword>
<feature type="transmembrane region" description="Helical" evidence="7">
    <location>
        <begin position="253"/>
        <end position="272"/>
    </location>
</feature>
<evidence type="ECO:0000256" key="7">
    <source>
        <dbReference type="RuleBase" id="RU363032"/>
    </source>
</evidence>
<feature type="transmembrane region" description="Helical" evidence="7">
    <location>
        <begin position="108"/>
        <end position="127"/>
    </location>
</feature>
<comment type="subcellular location">
    <subcellularLocation>
        <location evidence="1 7">Cell membrane</location>
        <topology evidence="1 7">Multi-pass membrane protein</topology>
    </subcellularLocation>
</comment>
<name>A0A5C4TD33_9BACL</name>
<dbReference type="AlphaFoldDB" id="A0A5C4TD33"/>
<keyword evidence="6 7" id="KW-0472">Membrane</keyword>
<comment type="caution">
    <text evidence="9">The sequence shown here is derived from an EMBL/GenBank/DDBJ whole genome shotgun (WGS) entry which is preliminary data.</text>
</comment>
<keyword evidence="2 7" id="KW-0813">Transport</keyword>
<dbReference type="RefSeq" id="WP_139601469.1">
    <property type="nucleotide sequence ID" value="NZ_VDCQ01000007.1"/>
</dbReference>
<sequence length="287" mass="32002">MPIYKSERIFHVINNLFFIATGALMLAPMIHVLALSLSGTEFVNANRVYLWPKGWNLNVYKEIFGQASLWRAMGVSVYITVTGTLFSLFFTSTMAYALSRPNMPGRRLILKVVVVTFIFSAPLIPHFMIVDFLRMTDTLWALIIPGAIGAFGVIIMKTFFQGISSELFDAGSIDGCSEFGIYGKIAVPLSLPVFATIGLFHAVGQWNAYFGALIFIRSKELYPIQIVLRGLIVREDSAEFSHMNELNITPETMKAGIIVFATLPIVLLYPFLQKYFVKGAMVGSLKE</sequence>
<feature type="transmembrane region" description="Helical" evidence="7">
    <location>
        <begin position="12"/>
        <end position="34"/>
    </location>
</feature>
<evidence type="ECO:0000256" key="6">
    <source>
        <dbReference type="ARBA" id="ARBA00023136"/>
    </source>
</evidence>
<feature type="transmembrane region" description="Helical" evidence="7">
    <location>
        <begin position="139"/>
        <end position="160"/>
    </location>
</feature>
<dbReference type="PANTHER" id="PTHR43744">
    <property type="entry name" value="ABC TRANSPORTER PERMEASE PROTEIN MG189-RELATED-RELATED"/>
    <property type="match status" value="1"/>
</dbReference>
<reference evidence="9 10" key="1">
    <citation type="submission" date="2019-05" db="EMBL/GenBank/DDBJ databases">
        <title>We sequenced the genome of Paenibacillus hemerocallicola KCTC 33185 for further insight into its adaptation and study the phylogeny of Paenibacillus.</title>
        <authorList>
            <person name="Narsing Rao M.P."/>
        </authorList>
    </citation>
    <scope>NUCLEOTIDE SEQUENCE [LARGE SCALE GENOMIC DNA]</scope>
    <source>
        <strain evidence="9 10">KCTC 33185</strain>
    </source>
</reference>
<proteinExistence type="inferred from homology"/>
<keyword evidence="3" id="KW-1003">Cell membrane</keyword>
<keyword evidence="5 7" id="KW-1133">Transmembrane helix</keyword>
<evidence type="ECO:0000256" key="4">
    <source>
        <dbReference type="ARBA" id="ARBA00022692"/>
    </source>
</evidence>
<comment type="similarity">
    <text evidence="7">Belongs to the binding-protein-dependent transport system permease family.</text>
</comment>
<evidence type="ECO:0000256" key="3">
    <source>
        <dbReference type="ARBA" id="ARBA00022475"/>
    </source>
</evidence>